<reference evidence="7 8" key="1">
    <citation type="submission" date="2019-12" db="EMBL/GenBank/DDBJ databases">
        <title>Whole genome sequencing of endophytic Actinobacterium Micromonospora sp. MPMI6T.</title>
        <authorList>
            <person name="Evv R."/>
            <person name="Podile A.R."/>
        </authorList>
    </citation>
    <scope>NUCLEOTIDE SEQUENCE [LARGE SCALE GENOMIC DNA]</scope>
    <source>
        <strain evidence="7 8">MPMI6</strain>
    </source>
</reference>
<proteinExistence type="predicted"/>
<dbReference type="Proteomes" id="UP000823521">
    <property type="component" value="Unassembled WGS sequence"/>
</dbReference>
<evidence type="ECO:0000256" key="3">
    <source>
        <dbReference type="ARBA" id="ARBA00022723"/>
    </source>
</evidence>
<dbReference type="PANTHER" id="PTHR38344">
    <property type="entry name" value="UPF0753 PROTEIN AQ_863"/>
    <property type="match status" value="1"/>
</dbReference>
<keyword evidence="5" id="KW-0472">Membrane</keyword>
<evidence type="ECO:0000256" key="5">
    <source>
        <dbReference type="ARBA" id="ARBA00023136"/>
    </source>
</evidence>
<gene>
    <name evidence="7" type="ORF">GSF22_21630</name>
</gene>
<feature type="non-terminal residue" evidence="7">
    <location>
        <position position="1"/>
    </location>
</feature>
<accession>A0ABS3VVR6</accession>
<keyword evidence="2" id="KW-1003">Cell membrane</keyword>
<comment type="caution">
    <text evidence="7">The sequence shown here is derived from an EMBL/GenBank/DDBJ whole genome shotgun (WGS) entry which is preliminary data.</text>
</comment>
<feature type="region of interest" description="Disordered" evidence="6">
    <location>
        <begin position="192"/>
        <end position="225"/>
    </location>
</feature>
<feature type="compositionally biased region" description="Basic and acidic residues" evidence="6">
    <location>
        <begin position="196"/>
        <end position="205"/>
    </location>
</feature>
<evidence type="ECO:0000256" key="1">
    <source>
        <dbReference type="ARBA" id="ARBA00022448"/>
    </source>
</evidence>
<dbReference type="Pfam" id="PF10070">
    <property type="entry name" value="DabA"/>
    <property type="match status" value="1"/>
</dbReference>
<evidence type="ECO:0000256" key="4">
    <source>
        <dbReference type="ARBA" id="ARBA00022833"/>
    </source>
</evidence>
<sequence>ARLPARAADWAQVRPEWALAGNAAFIAAPRDLTLGLDLAGRTFLHSYDWTGDPDAAVLETIMTGPLVVAAWINLQYYFSTVYPDRLSAGTKTVHTVLGDGLGVLSGSGGDLRTGLPWQSVSDGGRLVHEPLRLLAVVCAPQHLVDAVLHRNPALRQLVEGGWMALTVLDPRTGGWSEPDPGGGWRTVVAAPLSTDARPDRADRVRIPVPAPVRPVPRTTDKEPTT</sequence>
<protein>
    <submittedName>
        <fullName evidence="7">DUF2309 family protein</fullName>
    </submittedName>
</protein>
<dbReference type="InterPro" id="IPR018752">
    <property type="entry name" value="DabA"/>
</dbReference>
<keyword evidence="1" id="KW-0813">Transport</keyword>
<dbReference type="EMBL" id="WVUH01000210">
    <property type="protein sequence ID" value="MBO4208590.1"/>
    <property type="molecule type" value="Genomic_DNA"/>
</dbReference>
<evidence type="ECO:0000256" key="2">
    <source>
        <dbReference type="ARBA" id="ARBA00022475"/>
    </source>
</evidence>
<name>A0ABS3VVR6_MICEH</name>
<keyword evidence="8" id="KW-1185">Reference proteome</keyword>
<evidence type="ECO:0000313" key="7">
    <source>
        <dbReference type="EMBL" id="MBO4208590.1"/>
    </source>
</evidence>
<dbReference type="PANTHER" id="PTHR38344:SF1">
    <property type="entry name" value="INORGANIC CARBON TRANSPORTER SUBUNIT DABA-RELATED"/>
    <property type="match status" value="1"/>
</dbReference>
<dbReference type="RefSeq" id="WP_208815577.1">
    <property type="nucleotide sequence ID" value="NZ_WVUH01000210.1"/>
</dbReference>
<keyword evidence="3" id="KW-0479">Metal-binding</keyword>
<keyword evidence="4" id="KW-0862">Zinc</keyword>
<evidence type="ECO:0000313" key="8">
    <source>
        <dbReference type="Proteomes" id="UP000823521"/>
    </source>
</evidence>
<organism evidence="7 8">
    <name type="scientific">Micromonospora echinofusca</name>
    <dbReference type="NCBI Taxonomy" id="47858"/>
    <lineage>
        <taxon>Bacteria</taxon>
        <taxon>Bacillati</taxon>
        <taxon>Actinomycetota</taxon>
        <taxon>Actinomycetes</taxon>
        <taxon>Micromonosporales</taxon>
        <taxon>Micromonosporaceae</taxon>
        <taxon>Micromonospora</taxon>
    </lineage>
</organism>
<evidence type="ECO:0000256" key="6">
    <source>
        <dbReference type="SAM" id="MobiDB-lite"/>
    </source>
</evidence>